<keyword evidence="4" id="KW-1185">Reference proteome</keyword>
<feature type="region of interest" description="Disordered" evidence="2">
    <location>
        <begin position="1"/>
        <end position="27"/>
    </location>
</feature>
<keyword evidence="1" id="KW-0496">Mitochondrion</keyword>
<comment type="caution">
    <text evidence="3">The sequence shown here is derived from an EMBL/GenBank/DDBJ whole genome shotgun (WGS) entry which is preliminary data.</text>
</comment>
<gene>
    <name evidence="3" type="ORF">ABVK25_000710</name>
</gene>
<comment type="function">
    <text evidence="1">Component of the mitochondrial ribosome (mitoribosome), a dedicated translation machinery responsible for the synthesis of mitochondrial genome-encoded proteins, including at least some of the essential transmembrane subunits of the mitochondrial respiratory chain. The mitoribosomes are attached to the mitochondrial inner membrane and translation products are cotranslationally integrated into the membrane.</text>
</comment>
<evidence type="ECO:0000313" key="4">
    <source>
        <dbReference type="Proteomes" id="UP001590951"/>
    </source>
</evidence>
<reference evidence="3 4" key="1">
    <citation type="submission" date="2024-09" db="EMBL/GenBank/DDBJ databases">
        <title>Rethinking Asexuality: The Enigmatic Case of Functional Sexual Genes in Lepraria (Stereocaulaceae).</title>
        <authorList>
            <person name="Doellman M."/>
            <person name="Sun Y."/>
            <person name="Barcenas-Pena A."/>
            <person name="Lumbsch H.T."/>
            <person name="Grewe F."/>
        </authorList>
    </citation>
    <scope>NUCLEOTIDE SEQUENCE [LARGE SCALE GENOMIC DNA]</scope>
    <source>
        <strain evidence="3 4">Grewe 0041</strain>
    </source>
</reference>
<dbReference type="InterPro" id="IPR017264">
    <property type="entry name" value="Ribosomal_mS37_fun"/>
</dbReference>
<keyword evidence="1" id="KW-0687">Ribonucleoprotein</keyword>
<name>A0ABR4BPU5_9LECA</name>
<organism evidence="3 4">
    <name type="scientific">Lepraria finkii</name>
    <dbReference type="NCBI Taxonomy" id="1340010"/>
    <lineage>
        <taxon>Eukaryota</taxon>
        <taxon>Fungi</taxon>
        <taxon>Dikarya</taxon>
        <taxon>Ascomycota</taxon>
        <taxon>Pezizomycotina</taxon>
        <taxon>Lecanoromycetes</taxon>
        <taxon>OSLEUM clade</taxon>
        <taxon>Lecanoromycetidae</taxon>
        <taxon>Lecanorales</taxon>
        <taxon>Lecanorineae</taxon>
        <taxon>Stereocaulaceae</taxon>
        <taxon>Lepraria</taxon>
    </lineage>
</organism>
<protein>
    <recommendedName>
        <fullName evidence="1">Small ribosomal subunit protein mS37</fullName>
    </recommendedName>
</protein>
<evidence type="ECO:0000256" key="2">
    <source>
        <dbReference type="SAM" id="MobiDB-lite"/>
    </source>
</evidence>
<accession>A0ABR4BPU5</accession>
<sequence length="98" mass="10613">MPPKGGSTKLAPPRLPPLPKLRVRRPNAPEPNPCLGIMTSVLGCWASSGNAAAGCAALEQSLRACMDAPRPKGQKKNTINYHLMRLYPKIRGPTKRDK</sequence>
<dbReference type="PANTHER" id="PTHR28066">
    <property type="entry name" value="37S RIBOSOMAL PROTEIN MRP10, MITOCHONDRIAL"/>
    <property type="match status" value="1"/>
</dbReference>
<evidence type="ECO:0000313" key="3">
    <source>
        <dbReference type="EMBL" id="KAL2059417.1"/>
    </source>
</evidence>
<comment type="subcellular location">
    <subcellularLocation>
        <location evidence="1">Mitochondrion</location>
    </subcellularLocation>
</comment>
<comment type="similarity">
    <text evidence="1">Belongs to the mitochondrion-specific ribosomal protein mS37 family.</text>
</comment>
<dbReference type="Proteomes" id="UP001590951">
    <property type="component" value="Unassembled WGS sequence"/>
</dbReference>
<dbReference type="PIRSF" id="PIRSF037706">
    <property type="entry name" value="MRP10"/>
    <property type="match status" value="1"/>
</dbReference>
<dbReference type="EMBL" id="JBHFEH010000001">
    <property type="protein sequence ID" value="KAL2059417.1"/>
    <property type="molecule type" value="Genomic_DNA"/>
</dbReference>
<keyword evidence="1" id="KW-0689">Ribosomal protein</keyword>
<evidence type="ECO:0000256" key="1">
    <source>
        <dbReference type="PIRNR" id="PIRNR037706"/>
    </source>
</evidence>
<dbReference type="PANTHER" id="PTHR28066:SF1">
    <property type="entry name" value="SMALL RIBOSOMAL SUBUNIT PROTEIN MS37"/>
    <property type="match status" value="1"/>
</dbReference>
<proteinExistence type="inferred from homology"/>
<comment type="subunit">
    <text evidence="1">Component of the mitochondrial small ribosomal subunit.</text>
</comment>